<sequence length="314" mass="33973">METTDPVVAHEMLQKMYRLQSIEPTVDGAGVGEGFAFRRSVSGEQRFAVGHLYYGGVVRTVHDPISYFTLATVVSGQVTITDGVEEARGGAGQTVASPSDRVKEIRSEHLEVSQVMLDRASVDQELAALGLVAPRGLHVTAMEPVSAAHQKHWHAVSAHLRHVIGNEAAMASPLIRTAAFRSVVSAFIEGFETNAVALDRTIDGRPLPSTVRRAMAFMEEHAHDDVGITEIAEAARLTPRGLQLAFRRHLDTTPMAELRQARLRGAHDDLTAADPTLGHTVAGIASSWGFAHAGRFSAQYLEAYGRSPRETLEA</sequence>
<dbReference type="SUPFAM" id="SSF46689">
    <property type="entry name" value="Homeodomain-like"/>
    <property type="match status" value="1"/>
</dbReference>
<evidence type="ECO:0000313" key="5">
    <source>
        <dbReference type="EMBL" id="GEK84548.1"/>
    </source>
</evidence>
<dbReference type="GO" id="GO:0003700">
    <property type="term" value="F:DNA-binding transcription factor activity"/>
    <property type="evidence" value="ECO:0007669"/>
    <property type="project" value="InterPro"/>
</dbReference>
<evidence type="ECO:0000256" key="2">
    <source>
        <dbReference type="ARBA" id="ARBA00023125"/>
    </source>
</evidence>
<dbReference type="Pfam" id="PF12833">
    <property type="entry name" value="HTH_18"/>
    <property type="match status" value="1"/>
</dbReference>
<dbReference type="InterPro" id="IPR050204">
    <property type="entry name" value="AraC_XylS_family_regulators"/>
</dbReference>
<keyword evidence="2 6" id="KW-0238">DNA-binding</keyword>
<reference evidence="6 8" key="2">
    <citation type="submission" date="2020-07" db="EMBL/GenBank/DDBJ databases">
        <title>Sequencing the genomes of 1000 actinobacteria strains.</title>
        <authorList>
            <person name="Klenk H.-P."/>
        </authorList>
    </citation>
    <scope>NUCLEOTIDE SEQUENCE [LARGE SCALE GENOMIC DNA]</scope>
    <source>
        <strain evidence="6 8">DSM 10309</strain>
    </source>
</reference>
<accession>A0A7W3JKN0</accession>
<name>A0A7W3JKN0_9MICO</name>
<evidence type="ECO:0000259" key="4">
    <source>
        <dbReference type="PROSITE" id="PS01124"/>
    </source>
</evidence>
<keyword evidence="7" id="KW-1185">Reference proteome</keyword>
<dbReference type="PROSITE" id="PS01124">
    <property type="entry name" value="HTH_ARAC_FAMILY_2"/>
    <property type="match status" value="1"/>
</dbReference>
<evidence type="ECO:0000313" key="7">
    <source>
        <dbReference type="Proteomes" id="UP000321154"/>
    </source>
</evidence>
<organism evidence="6 8">
    <name type="scientific">Frigoribacterium faeni</name>
    <dbReference type="NCBI Taxonomy" id="145483"/>
    <lineage>
        <taxon>Bacteria</taxon>
        <taxon>Bacillati</taxon>
        <taxon>Actinomycetota</taxon>
        <taxon>Actinomycetes</taxon>
        <taxon>Micrococcales</taxon>
        <taxon>Microbacteriaceae</taxon>
        <taxon>Frigoribacterium</taxon>
    </lineage>
</organism>
<dbReference type="PANTHER" id="PTHR46796:SF12">
    <property type="entry name" value="HTH-TYPE DNA-BINDING TRANSCRIPTIONAL ACTIVATOR EUTR"/>
    <property type="match status" value="1"/>
</dbReference>
<gene>
    <name evidence="6" type="ORF">FB463_002836</name>
    <name evidence="5" type="ORF">FFA01_28570</name>
</gene>
<dbReference type="InterPro" id="IPR018060">
    <property type="entry name" value="HTH_AraC"/>
</dbReference>
<comment type="caution">
    <text evidence="6">The sequence shown here is derived from an EMBL/GenBank/DDBJ whole genome shotgun (WGS) entry which is preliminary data.</text>
</comment>
<evidence type="ECO:0000313" key="8">
    <source>
        <dbReference type="Proteomes" id="UP000522688"/>
    </source>
</evidence>
<proteinExistence type="predicted"/>
<evidence type="ECO:0000256" key="3">
    <source>
        <dbReference type="ARBA" id="ARBA00023163"/>
    </source>
</evidence>
<dbReference type="Proteomes" id="UP000321154">
    <property type="component" value="Unassembled WGS sequence"/>
</dbReference>
<dbReference type="PANTHER" id="PTHR46796">
    <property type="entry name" value="HTH-TYPE TRANSCRIPTIONAL ACTIVATOR RHAS-RELATED"/>
    <property type="match status" value="1"/>
</dbReference>
<feature type="domain" description="HTH araC/xylS-type" evidence="4">
    <location>
        <begin position="212"/>
        <end position="314"/>
    </location>
</feature>
<dbReference type="Gene3D" id="1.10.10.60">
    <property type="entry name" value="Homeodomain-like"/>
    <property type="match status" value="1"/>
</dbReference>
<dbReference type="RefSeq" id="WP_167627395.1">
    <property type="nucleotide sequence ID" value="NZ_BAAAHR010000004.1"/>
</dbReference>
<protein>
    <submittedName>
        <fullName evidence="5">AraC family transcriptional regulator</fullName>
    </submittedName>
    <submittedName>
        <fullName evidence="6">AraC-like DNA-binding protein</fullName>
    </submittedName>
</protein>
<dbReference type="InterPro" id="IPR009057">
    <property type="entry name" value="Homeodomain-like_sf"/>
</dbReference>
<keyword evidence="1" id="KW-0805">Transcription regulation</keyword>
<reference evidence="5 7" key="1">
    <citation type="submission" date="2019-07" db="EMBL/GenBank/DDBJ databases">
        <title>Whole genome shotgun sequence of Frigoribacterium faeni NBRC 103066.</title>
        <authorList>
            <person name="Hosoyama A."/>
            <person name="Uohara A."/>
            <person name="Ohji S."/>
            <person name="Ichikawa N."/>
        </authorList>
    </citation>
    <scope>NUCLEOTIDE SEQUENCE [LARGE SCALE GENOMIC DNA]</scope>
    <source>
        <strain evidence="5 7">NBRC 103066</strain>
    </source>
</reference>
<dbReference type="EMBL" id="JACGWW010000005">
    <property type="protein sequence ID" value="MBA8814563.1"/>
    <property type="molecule type" value="Genomic_DNA"/>
</dbReference>
<evidence type="ECO:0000313" key="6">
    <source>
        <dbReference type="EMBL" id="MBA8814563.1"/>
    </source>
</evidence>
<dbReference type="SMART" id="SM00342">
    <property type="entry name" value="HTH_ARAC"/>
    <property type="match status" value="1"/>
</dbReference>
<dbReference type="AlphaFoldDB" id="A0A7W3JKN0"/>
<dbReference type="GO" id="GO:0043565">
    <property type="term" value="F:sequence-specific DNA binding"/>
    <property type="evidence" value="ECO:0007669"/>
    <property type="project" value="InterPro"/>
</dbReference>
<dbReference type="EMBL" id="BJUV01000043">
    <property type="protein sequence ID" value="GEK84548.1"/>
    <property type="molecule type" value="Genomic_DNA"/>
</dbReference>
<keyword evidence="3" id="KW-0804">Transcription</keyword>
<evidence type="ECO:0000256" key="1">
    <source>
        <dbReference type="ARBA" id="ARBA00023015"/>
    </source>
</evidence>
<dbReference type="Proteomes" id="UP000522688">
    <property type="component" value="Unassembled WGS sequence"/>
</dbReference>